<gene>
    <name evidence="1" type="ORF">CJO09_06245</name>
</gene>
<organism evidence="1 2">
    <name type="scientific">Neopusillimonas maritima</name>
    <dbReference type="NCBI Taxonomy" id="2026239"/>
    <lineage>
        <taxon>Bacteria</taxon>
        <taxon>Pseudomonadati</taxon>
        <taxon>Pseudomonadota</taxon>
        <taxon>Betaproteobacteria</taxon>
        <taxon>Burkholderiales</taxon>
        <taxon>Alcaligenaceae</taxon>
        <taxon>Neopusillimonas</taxon>
    </lineage>
</organism>
<dbReference type="RefSeq" id="WP_119441606.1">
    <property type="nucleotide sequence ID" value="NZ_CP170494.1"/>
</dbReference>
<comment type="caution">
    <text evidence="1">The sequence shown here is derived from an EMBL/GenBank/DDBJ whole genome shotgun (WGS) entry which is preliminary data.</text>
</comment>
<dbReference type="EMBL" id="NQOU01000002">
    <property type="protein sequence ID" value="RII83205.1"/>
    <property type="molecule type" value="Genomic_DNA"/>
</dbReference>
<proteinExistence type="predicted"/>
<evidence type="ECO:0000313" key="2">
    <source>
        <dbReference type="Proteomes" id="UP000266483"/>
    </source>
</evidence>
<protein>
    <submittedName>
        <fullName evidence="1">Uncharacterized protein</fullName>
    </submittedName>
</protein>
<sequence>MNWQVNYALKNIWEAHGAASAQHLRDDAIRIMMPDRADVVAVISAAYTINAELAMQYHADFPDMDFLCGYRKECVWEGGAIRYLESSPIGWGSAGTLGSAIYRGDVKTSAHKDYFFSYRLIRQIKSVTNLDREFDRVFTMTLVSGRTFRVGMIMEYEPTADAIRTFWDRFGPIDIAWNINPNGNPTQNAIEAGKSLGCEVMKWDQLRVLLRNR</sequence>
<name>A0ABX9MW56_9BURK</name>
<reference evidence="1 2" key="1">
    <citation type="submission" date="2017-08" db="EMBL/GenBank/DDBJ databases">
        <title>Pusillimonas indicus sp. nov., a member of the family Alcaligenaceae isolated from surface seawater.</title>
        <authorList>
            <person name="Li J."/>
        </authorList>
    </citation>
    <scope>NUCLEOTIDE SEQUENCE [LARGE SCALE GENOMIC DNA]</scope>
    <source>
        <strain evidence="1 2">17-4A</strain>
    </source>
</reference>
<keyword evidence="2" id="KW-1185">Reference proteome</keyword>
<dbReference type="Proteomes" id="UP000266483">
    <property type="component" value="Unassembled WGS sequence"/>
</dbReference>
<evidence type="ECO:0000313" key="1">
    <source>
        <dbReference type="EMBL" id="RII83205.1"/>
    </source>
</evidence>
<accession>A0ABX9MW56</accession>